<sequence>MATRAHAAEAQVGEAQVLAAPCAACHGPDGVSPAQIPAIAGKPQEDLVRQLLAFRDAAPADTTIMNRLMKGYDDAQIELLAGYFAKVGQ</sequence>
<gene>
    <name evidence="6" type="ORF">QWZ10_04320</name>
</gene>
<reference evidence="7" key="1">
    <citation type="journal article" date="2019" name="Int. J. Syst. Evol. Microbiol.">
        <title>The Global Catalogue of Microorganisms (GCM) 10K type strain sequencing project: providing services to taxonomists for standard genome sequencing and annotation.</title>
        <authorList>
            <consortium name="The Broad Institute Genomics Platform"/>
            <consortium name="The Broad Institute Genome Sequencing Center for Infectious Disease"/>
            <person name="Wu L."/>
            <person name="Ma J."/>
        </authorList>
    </citation>
    <scope>NUCLEOTIDE SEQUENCE [LARGE SCALE GENOMIC DNA]</scope>
    <source>
        <strain evidence="7">CECT 8482</strain>
    </source>
</reference>
<keyword evidence="3 4" id="KW-0408">Iron</keyword>
<evidence type="ECO:0000256" key="4">
    <source>
        <dbReference type="PROSITE-ProRule" id="PRU00433"/>
    </source>
</evidence>
<dbReference type="EMBL" id="JAUFRC010000001">
    <property type="protein sequence ID" value="MDN3711253.1"/>
    <property type="molecule type" value="Genomic_DNA"/>
</dbReference>
<dbReference type="InterPro" id="IPR009056">
    <property type="entry name" value="Cyt_c-like_dom"/>
</dbReference>
<evidence type="ECO:0000256" key="3">
    <source>
        <dbReference type="ARBA" id="ARBA00023004"/>
    </source>
</evidence>
<evidence type="ECO:0000313" key="7">
    <source>
        <dbReference type="Proteomes" id="UP001243846"/>
    </source>
</evidence>
<dbReference type="PROSITE" id="PS51007">
    <property type="entry name" value="CYTC"/>
    <property type="match status" value="1"/>
</dbReference>
<dbReference type="InterPro" id="IPR036909">
    <property type="entry name" value="Cyt_c-like_dom_sf"/>
</dbReference>
<evidence type="ECO:0000256" key="1">
    <source>
        <dbReference type="ARBA" id="ARBA00022617"/>
    </source>
</evidence>
<proteinExistence type="predicted"/>
<dbReference type="Gene3D" id="1.10.760.10">
    <property type="entry name" value="Cytochrome c-like domain"/>
    <property type="match status" value="1"/>
</dbReference>
<protein>
    <recommendedName>
        <fullName evidence="5">Cytochrome c domain-containing protein</fullName>
    </recommendedName>
</protein>
<feature type="domain" description="Cytochrome c" evidence="5">
    <location>
        <begin position="8"/>
        <end position="88"/>
    </location>
</feature>
<dbReference type="Pfam" id="PF00034">
    <property type="entry name" value="Cytochrom_C"/>
    <property type="match status" value="1"/>
</dbReference>
<evidence type="ECO:0000313" key="6">
    <source>
        <dbReference type="EMBL" id="MDN3711253.1"/>
    </source>
</evidence>
<dbReference type="SUPFAM" id="SSF46626">
    <property type="entry name" value="Cytochrome c"/>
    <property type="match status" value="1"/>
</dbReference>
<accession>A0ABT8D379</accession>
<dbReference type="Proteomes" id="UP001243846">
    <property type="component" value="Unassembled WGS sequence"/>
</dbReference>
<comment type="caution">
    <text evidence="6">The sequence shown here is derived from an EMBL/GenBank/DDBJ whole genome shotgun (WGS) entry which is preliminary data.</text>
</comment>
<evidence type="ECO:0000259" key="5">
    <source>
        <dbReference type="PROSITE" id="PS51007"/>
    </source>
</evidence>
<organism evidence="6 7">
    <name type="scientific">Paracoccus cavernae</name>
    <dbReference type="NCBI Taxonomy" id="1571207"/>
    <lineage>
        <taxon>Bacteria</taxon>
        <taxon>Pseudomonadati</taxon>
        <taxon>Pseudomonadota</taxon>
        <taxon>Alphaproteobacteria</taxon>
        <taxon>Rhodobacterales</taxon>
        <taxon>Paracoccaceae</taxon>
        <taxon>Paracoccus</taxon>
    </lineage>
</organism>
<keyword evidence="1 4" id="KW-0349">Heme</keyword>
<name>A0ABT8D379_9RHOB</name>
<evidence type="ECO:0000256" key="2">
    <source>
        <dbReference type="ARBA" id="ARBA00022723"/>
    </source>
</evidence>
<keyword evidence="7" id="KW-1185">Reference proteome</keyword>
<keyword evidence="2 4" id="KW-0479">Metal-binding</keyword>